<protein>
    <submittedName>
        <fullName evidence="3">Invasin</fullName>
    </submittedName>
</protein>
<name>A0A484ZWE3_9GAMM</name>
<evidence type="ECO:0000256" key="1">
    <source>
        <dbReference type="SAM" id="SignalP"/>
    </source>
</evidence>
<dbReference type="Pfam" id="PF21764">
    <property type="entry name" value="Invasin_D4"/>
    <property type="match status" value="1"/>
</dbReference>
<organism evidence="3 4">
    <name type="scientific">Budvicia aquatica</name>
    <dbReference type="NCBI Taxonomy" id="82979"/>
    <lineage>
        <taxon>Bacteria</taxon>
        <taxon>Pseudomonadati</taxon>
        <taxon>Pseudomonadota</taxon>
        <taxon>Gammaproteobacteria</taxon>
        <taxon>Enterobacterales</taxon>
        <taxon>Budviciaceae</taxon>
        <taxon>Budvicia</taxon>
    </lineage>
</organism>
<proteinExistence type="predicted"/>
<dbReference type="InterPro" id="IPR016186">
    <property type="entry name" value="C-type_lectin-like/link_sf"/>
</dbReference>
<dbReference type="Gene3D" id="2.60.40.1080">
    <property type="match status" value="1"/>
</dbReference>
<gene>
    <name evidence="3" type="ORF">NCTC12282_05600</name>
</gene>
<dbReference type="EMBL" id="CAADJA010000002">
    <property type="protein sequence ID" value="VFS51976.1"/>
    <property type="molecule type" value="Genomic_DNA"/>
</dbReference>
<dbReference type="InterPro" id="IPR008964">
    <property type="entry name" value="Invasin/intimin_cell_adhesion"/>
</dbReference>
<dbReference type="AlphaFoldDB" id="A0A484ZWE3"/>
<keyword evidence="1" id="KW-0732">Signal</keyword>
<evidence type="ECO:0000313" key="4">
    <source>
        <dbReference type="Proteomes" id="UP000373449"/>
    </source>
</evidence>
<dbReference type="Gene3D" id="3.10.100.10">
    <property type="entry name" value="Mannose-Binding Protein A, subunit A"/>
    <property type="match status" value="1"/>
</dbReference>
<dbReference type="SUPFAM" id="SSF49373">
    <property type="entry name" value="Invasin/intimin cell-adhesion fragments"/>
    <property type="match status" value="1"/>
</dbReference>
<feature type="chain" id="PRO_5019773894" evidence="1">
    <location>
        <begin position="38"/>
        <end position="389"/>
    </location>
</feature>
<sequence length="389" mass="41169">MKRITLSQCSFVHAGFPQLSAVCLVLSMGLALGPAIAAQTNPPVPIHGHAPTATGTVSIRMPDGTTALVDNAQVLGTKKPNEFTLAPLSSGVTFTDADGDVKATPGLEIAPSGVTWAWKGPTGIALTATQLSQTFATNFAHNDTLTVQVNAPVLSTSLTGIPTTSGIPVVFSTSIYRVKVNIPRKPVIRVNEHTFAWDSGFPTMGFVGAKFQLYMNGIDATANSNYAYRENGNQMWVDIAADGTVSFIGVPTSANKTLKIIATNKTDGRDVHTLNISLGRWFVNDGVITRTAVNADAYCAGLGGGYGTPSMANMTNATELGAGGVRHPTSDLWGQWGDMGKNGADWISGYYWTGTQQAITVRKLVHMRSGYHTSDTNDKEYHTVCAVGI</sequence>
<accession>A0A484ZWE3</accession>
<evidence type="ECO:0000259" key="2">
    <source>
        <dbReference type="Pfam" id="PF21764"/>
    </source>
</evidence>
<dbReference type="InterPro" id="IPR048658">
    <property type="entry name" value="Invasin_D4"/>
</dbReference>
<reference evidence="3 4" key="1">
    <citation type="submission" date="2019-03" db="EMBL/GenBank/DDBJ databases">
        <authorList>
            <consortium name="Pathogen Informatics"/>
        </authorList>
    </citation>
    <scope>NUCLEOTIDE SEQUENCE [LARGE SCALE GENOMIC DNA]</scope>
    <source>
        <strain evidence="3 4">NCTC12282</strain>
    </source>
</reference>
<feature type="signal peptide" evidence="1">
    <location>
        <begin position="1"/>
        <end position="37"/>
    </location>
</feature>
<evidence type="ECO:0000313" key="3">
    <source>
        <dbReference type="EMBL" id="VFS51976.1"/>
    </source>
</evidence>
<dbReference type="Proteomes" id="UP000373449">
    <property type="component" value="Unassembled WGS sequence"/>
</dbReference>
<feature type="domain" description="Invasin" evidence="2">
    <location>
        <begin position="188"/>
        <end position="263"/>
    </location>
</feature>